<reference evidence="1" key="1">
    <citation type="submission" date="2019-02" db="EMBL/GenBank/DDBJ databases">
        <authorList>
            <person name="Gruber-Vodicka R. H."/>
            <person name="Seah K. B. B."/>
        </authorList>
    </citation>
    <scope>NUCLEOTIDE SEQUENCE</scope>
    <source>
        <strain evidence="1">BECK_BY7</strain>
    </source>
</reference>
<sequence>MNIITTDPERLKNAEKMIEEVEFKLDSARLRIGEICRTLLDDDTYSPFRGVVREPGAVYRVGPRSNHTEGEGNEPG</sequence>
<protein>
    <submittedName>
        <fullName evidence="1">Uncharacterized protein</fullName>
    </submittedName>
</protein>
<organism evidence="1">
    <name type="scientific">Candidatus Kentrum sp. LFY</name>
    <dbReference type="NCBI Taxonomy" id="2126342"/>
    <lineage>
        <taxon>Bacteria</taxon>
        <taxon>Pseudomonadati</taxon>
        <taxon>Pseudomonadota</taxon>
        <taxon>Gammaproteobacteria</taxon>
        <taxon>Candidatus Kentrum</taxon>
    </lineage>
</organism>
<dbReference type="AlphaFoldDB" id="A0A450WT56"/>
<dbReference type="EMBL" id="CAADFN010000069">
    <property type="protein sequence ID" value="VFK20199.1"/>
    <property type="molecule type" value="Genomic_DNA"/>
</dbReference>
<accession>A0A450WT56</accession>
<name>A0A450WT56_9GAMM</name>
<proteinExistence type="predicted"/>
<evidence type="ECO:0000313" key="1">
    <source>
        <dbReference type="EMBL" id="VFK20199.1"/>
    </source>
</evidence>
<gene>
    <name evidence="1" type="ORF">BECKLFY1418C_GA0070996_10695</name>
</gene>